<reference evidence="1" key="1">
    <citation type="journal article" date="2014" name="PLoS Genet.">
        <title>The Genome of Spironucleus salmonicida Highlights a Fish Pathogen Adapted to Fluctuating Environments.</title>
        <authorList>
            <person name="Xu F."/>
            <person name="Jerlstrom-Hultqvist J."/>
            <person name="Einarsson E."/>
            <person name="Astvaldsson A."/>
            <person name="Svard S.G."/>
            <person name="Andersson J.O."/>
        </authorList>
    </citation>
    <scope>NUCLEOTIDE SEQUENCE</scope>
</reference>
<evidence type="ECO:0000313" key="1">
    <source>
        <dbReference type="EMBL" id="EST46810.1"/>
    </source>
</evidence>
<name>V6LQE7_9EUKA</name>
<organism evidence="1">
    <name type="scientific">Spironucleus salmonicida</name>
    <dbReference type="NCBI Taxonomy" id="348837"/>
    <lineage>
        <taxon>Eukaryota</taxon>
        <taxon>Metamonada</taxon>
        <taxon>Diplomonadida</taxon>
        <taxon>Hexamitidae</taxon>
        <taxon>Hexamitinae</taxon>
        <taxon>Spironucleus</taxon>
    </lineage>
</organism>
<dbReference type="EMBL" id="KI546062">
    <property type="protein sequence ID" value="EST46810.1"/>
    <property type="molecule type" value="Genomic_DNA"/>
</dbReference>
<proteinExistence type="predicted"/>
<accession>V6LQE7</accession>
<dbReference type="AlphaFoldDB" id="V6LQE7"/>
<sequence length="91" mass="10435">MNLNENFAFLGTPSCWFLAPKSLVLSTDRTHHLLVQHIQNASFCCDFYSQRLANGAVQRQTFQAANAPNTNLTRTYWLRMRIARDANCKTL</sequence>
<protein>
    <submittedName>
        <fullName evidence="1">Uncharacterized protein</fullName>
    </submittedName>
</protein>
<gene>
    <name evidence="1" type="ORF">SS50377_13174</name>
</gene>